<dbReference type="Pfam" id="PF07816">
    <property type="entry name" value="DUF1645"/>
    <property type="match status" value="1"/>
</dbReference>
<dbReference type="PANTHER" id="PTHR33095:SF57">
    <property type="entry name" value="EXPRESSED PROTEIN"/>
    <property type="match status" value="1"/>
</dbReference>
<feature type="compositionally biased region" description="Low complexity" evidence="2">
    <location>
        <begin position="207"/>
        <end position="218"/>
    </location>
</feature>
<dbReference type="AlphaFoldDB" id="A0ABD1TQE2"/>
<feature type="compositionally biased region" description="Low complexity" evidence="2">
    <location>
        <begin position="10"/>
        <end position="19"/>
    </location>
</feature>
<evidence type="ECO:0000313" key="3">
    <source>
        <dbReference type="EMBL" id="KAL2514948.1"/>
    </source>
</evidence>
<name>A0ABD1TQE2_9LAMI</name>
<feature type="compositionally biased region" description="Basic residues" evidence="2">
    <location>
        <begin position="279"/>
        <end position="294"/>
    </location>
</feature>
<evidence type="ECO:0000256" key="1">
    <source>
        <dbReference type="SAM" id="Coils"/>
    </source>
</evidence>
<protein>
    <submittedName>
        <fullName evidence="3">Uncharacterized protein</fullName>
    </submittedName>
</protein>
<dbReference type="PANTHER" id="PTHR33095">
    <property type="entry name" value="OS07G0619500 PROTEIN"/>
    <property type="match status" value="1"/>
</dbReference>
<feature type="region of interest" description="Disordered" evidence="2">
    <location>
        <begin position="265"/>
        <end position="299"/>
    </location>
</feature>
<keyword evidence="4" id="KW-1185">Reference proteome</keyword>
<feature type="compositionally biased region" description="Basic and acidic residues" evidence="2">
    <location>
        <begin position="174"/>
        <end position="198"/>
    </location>
</feature>
<organism evidence="3 4">
    <name type="scientific">Forsythia ovata</name>
    <dbReference type="NCBI Taxonomy" id="205694"/>
    <lineage>
        <taxon>Eukaryota</taxon>
        <taxon>Viridiplantae</taxon>
        <taxon>Streptophyta</taxon>
        <taxon>Embryophyta</taxon>
        <taxon>Tracheophyta</taxon>
        <taxon>Spermatophyta</taxon>
        <taxon>Magnoliopsida</taxon>
        <taxon>eudicotyledons</taxon>
        <taxon>Gunneridae</taxon>
        <taxon>Pentapetalae</taxon>
        <taxon>asterids</taxon>
        <taxon>lamiids</taxon>
        <taxon>Lamiales</taxon>
        <taxon>Oleaceae</taxon>
        <taxon>Forsythieae</taxon>
        <taxon>Forsythia</taxon>
    </lineage>
</organism>
<comment type="caution">
    <text evidence="3">The sequence shown here is derived from an EMBL/GenBank/DDBJ whole genome shotgun (WGS) entry which is preliminary data.</text>
</comment>
<evidence type="ECO:0000313" key="4">
    <source>
        <dbReference type="Proteomes" id="UP001604277"/>
    </source>
</evidence>
<evidence type="ECO:0000256" key="2">
    <source>
        <dbReference type="SAM" id="MobiDB-lite"/>
    </source>
</evidence>
<reference evidence="4" key="1">
    <citation type="submission" date="2024-07" db="EMBL/GenBank/DDBJ databases">
        <title>Two chromosome-level genome assemblies of Korean endemic species Abeliophyllum distichum and Forsythia ovata (Oleaceae).</title>
        <authorList>
            <person name="Jang H."/>
        </authorList>
    </citation>
    <scope>NUCLEOTIDE SEQUENCE [LARGE SCALE GENOMIC DNA]</scope>
</reference>
<sequence length="434" mass="48295">MEEELQNLSAAAAATTTTTKFSDDIDSCSPSSPGRSTSSLGGFYYSAPSSPMHFVTNLISVSSHGAESSTSFEFDFSARLATNGAGTESPGSMCSADELFLNGQIRPMKLSTHLHRTQILPPLLDSDETKQSELEDAKLSVENDGKFIRGRDLRFRAGSRRTKSMSPLRSMSFEWHEDEEKSETNGQNEECKHAKDEDLGLSETTPSASGSSSRSSSVGRSSRKWIFLKEFLYRSKSEGRNNSHKFWGSLSFSPSKDKKIPTITEPEIASNSNREGKKKEVKKRPVNGVGKRRVPPSPHELHYTAKRAQAEEMKKKTFLPYRQGLFGCLGFSSKSYSAMNGLARALNPVSSRDKYEIELKAAKESLKQARDQKWAVEASQKCTEKAQNLEVIVAEKERLLTEAKKELERVRAERVDAKARVVEVFQDAFVDCDE</sequence>
<feature type="coiled-coil region" evidence="1">
    <location>
        <begin position="352"/>
        <end position="420"/>
    </location>
</feature>
<feature type="region of interest" description="Disordered" evidence="2">
    <location>
        <begin position="1"/>
        <end position="37"/>
    </location>
</feature>
<dbReference type="Proteomes" id="UP001604277">
    <property type="component" value="Unassembled WGS sequence"/>
</dbReference>
<feature type="region of interest" description="Disordered" evidence="2">
    <location>
        <begin position="158"/>
        <end position="218"/>
    </location>
</feature>
<proteinExistence type="predicted"/>
<keyword evidence="1" id="KW-0175">Coiled coil</keyword>
<gene>
    <name evidence="3" type="ORF">Fot_28919</name>
</gene>
<accession>A0ABD1TQE2</accession>
<dbReference type="InterPro" id="IPR012442">
    <property type="entry name" value="DUF1645_plant"/>
</dbReference>
<feature type="compositionally biased region" description="Low complexity" evidence="2">
    <location>
        <begin position="27"/>
        <end position="37"/>
    </location>
</feature>
<dbReference type="EMBL" id="JBFOLJ010000008">
    <property type="protein sequence ID" value="KAL2514948.1"/>
    <property type="molecule type" value="Genomic_DNA"/>
</dbReference>